<keyword evidence="3" id="KW-1185">Reference proteome</keyword>
<name>K6WD43_9MICO</name>
<evidence type="ECO:0000256" key="1">
    <source>
        <dbReference type="SAM" id="MobiDB-lite"/>
    </source>
</evidence>
<comment type="caution">
    <text evidence="2">The sequence shown here is derived from an EMBL/GenBank/DDBJ whole genome shotgun (WGS) entry which is preliminary data.</text>
</comment>
<dbReference type="AlphaFoldDB" id="K6WD43"/>
<feature type="region of interest" description="Disordered" evidence="1">
    <location>
        <begin position="31"/>
        <end position="75"/>
    </location>
</feature>
<reference evidence="2 3" key="1">
    <citation type="submission" date="2012-08" db="EMBL/GenBank/DDBJ databases">
        <title>Whole genome shotgun sequence of Kineosphaera limosa NBRC 100340.</title>
        <authorList>
            <person name="Yoshida I."/>
            <person name="Isaki S."/>
            <person name="Hosoyama A."/>
            <person name="Tsuchikane K."/>
            <person name="Katsumata H."/>
            <person name="Ando Y."/>
            <person name="Ohji S."/>
            <person name="Hamada M."/>
            <person name="Tamura T."/>
            <person name="Yamazoe A."/>
            <person name="Yamazaki S."/>
            <person name="Fujita N."/>
        </authorList>
    </citation>
    <scope>NUCLEOTIDE SEQUENCE [LARGE SCALE GENOMIC DNA]</scope>
    <source>
        <strain evidence="2 3">NBRC 100340</strain>
    </source>
</reference>
<dbReference type="Proteomes" id="UP000008366">
    <property type="component" value="Unassembled WGS sequence"/>
</dbReference>
<proteinExistence type="predicted"/>
<evidence type="ECO:0000313" key="3">
    <source>
        <dbReference type="Proteomes" id="UP000008366"/>
    </source>
</evidence>
<evidence type="ECO:0000313" key="2">
    <source>
        <dbReference type="EMBL" id="GAB97200.1"/>
    </source>
</evidence>
<gene>
    <name evidence="2" type="ORF">KILIM_059_00190</name>
</gene>
<accession>K6WD43</accession>
<feature type="compositionally biased region" description="Low complexity" evidence="1">
    <location>
        <begin position="33"/>
        <end position="49"/>
    </location>
</feature>
<sequence>MAALRALAAALDEFGMTLAGLQLRERALRERATAAAGASPPTAAPASSQNGSPCEPDEPANPQSHRLRSEAGRAHSLLRRQLADIAHALRP</sequence>
<dbReference type="EMBL" id="BAHD01000059">
    <property type="protein sequence ID" value="GAB97200.1"/>
    <property type="molecule type" value="Genomic_DNA"/>
</dbReference>
<protein>
    <submittedName>
        <fullName evidence="2">Uncharacterized protein</fullName>
    </submittedName>
</protein>
<organism evidence="2 3">
    <name type="scientific">Kineosphaera limosa NBRC 100340</name>
    <dbReference type="NCBI Taxonomy" id="1184609"/>
    <lineage>
        <taxon>Bacteria</taxon>
        <taxon>Bacillati</taxon>
        <taxon>Actinomycetota</taxon>
        <taxon>Actinomycetes</taxon>
        <taxon>Micrococcales</taxon>
        <taxon>Dermatophilaceae</taxon>
        <taxon>Kineosphaera</taxon>
    </lineage>
</organism>